<dbReference type="GO" id="GO:0000155">
    <property type="term" value="F:phosphorelay sensor kinase activity"/>
    <property type="evidence" value="ECO:0007669"/>
    <property type="project" value="InterPro"/>
</dbReference>
<evidence type="ECO:0000313" key="25">
    <source>
        <dbReference type="Proteomes" id="UP000571084"/>
    </source>
</evidence>
<keyword evidence="9" id="KW-0547">Nucleotide-binding</keyword>
<dbReference type="InterPro" id="IPR004358">
    <property type="entry name" value="Sig_transdc_His_kin-like_C"/>
</dbReference>
<evidence type="ECO:0000256" key="3">
    <source>
        <dbReference type="ARBA" id="ARBA00012438"/>
    </source>
</evidence>
<keyword evidence="11" id="KW-0067">ATP-binding</keyword>
<evidence type="ECO:0000259" key="22">
    <source>
        <dbReference type="PROSITE" id="PS50109"/>
    </source>
</evidence>
<keyword evidence="14" id="KW-0843">Virulence</keyword>
<evidence type="ECO:0000256" key="12">
    <source>
        <dbReference type="ARBA" id="ARBA00022989"/>
    </source>
</evidence>
<evidence type="ECO:0000256" key="2">
    <source>
        <dbReference type="ARBA" id="ARBA00004651"/>
    </source>
</evidence>
<dbReference type="Pfam" id="PF00512">
    <property type="entry name" value="HisKA"/>
    <property type="match status" value="1"/>
</dbReference>
<evidence type="ECO:0000256" key="7">
    <source>
        <dbReference type="ARBA" id="ARBA00022692"/>
    </source>
</evidence>
<dbReference type="FunFam" id="1.10.287.130:FF:000002">
    <property type="entry name" value="Two-component osmosensing histidine kinase"/>
    <property type="match status" value="1"/>
</dbReference>
<dbReference type="Gene3D" id="3.40.50.2300">
    <property type="match status" value="1"/>
</dbReference>
<dbReference type="CDD" id="cd17546">
    <property type="entry name" value="REC_hyHK_CKI1_RcsC-like"/>
    <property type="match status" value="1"/>
</dbReference>
<dbReference type="InterPro" id="IPR033479">
    <property type="entry name" value="dCache_1"/>
</dbReference>
<accession>A0A840RL74</accession>
<comment type="subunit">
    <text evidence="17">At low DSF concentrations, interacts with RpfF.</text>
</comment>
<dbReference type="PANTHER" id="PTHR45339">
    <property type="entry name" value="HYBRID SIGNAL TRANSDUCTION HISTIDINE KINASE J"/>
    <property type="match status" value="1"/>
</dbReference>
<dbReference type="GO" id="GO:0005886">
    <property type="term" value="C:plasma membrane"/>
    <property type="evidence" value="ECO:0007669"/>
    <property type="project" value="UniProtKB-SubCell"/>
</dbReference>
<dbReference type="SUPFAM" id="SSF47384">
    <property type="entry name" value="Homodimeric domain of signal transducing histidine kinase"/>
    <property type="match status" value="1"/>
</dbReference>
<dbReference type="Gene3D" id="3.30.450.20">
    <property type="entry name" value="PAS domain"/>
    <property type="match status" value="2"/>
</dbReference>
<comment type="subcellular location">
    <subcellularLocation>
        <location evidence="2">Cell membrane</location>
        <topology evidence="2">Multi-pass membrane protein</topology>
    </subcellularLocation>
</comment>
<evidence type="ECO:0000256" key="5">
    <source>
        <dbReference type="ARBA" id="ARBA00022553"/>
    </source>
</evidence>
<dbReference type="CDD" id="cd16922">
    <property type="entry name" value="HATPase_EvgS-ArcB-TorS-like"/>
    <property type="match status" value="1"/>
</dbReference>
<feature type="modified residue" description="4-aspartylphosphate" evidence="20">
    <location>
        <position position="672"/>
    </location>
</feature>
<evidence type="ECO:0000313" key="24">
    <source>
        <dbReference type="EMBL" id="MBB5198395.1"/>
    </source>
</evidence>
<dbReference type="InterPro" id="IPR003594">
    <property type="entry name" value="HATPase_dom"/>
</dbReference>
<sequence length="765" mass="84088">MSLIRPTEKRRSCRALGSWGLSARRATAIIGIVVITLLAVLIVISAKILHDRTIEAWGTELGNLSLIIAENTSQTMTSSALVLDSIIENIEAADIHDQAELVQAVGNVQTFQTMRDKISGLPQISVATIVGADGQVINTTRSFPVPVINLKDRDYFAYQQQNRDAGMFISKPVTNKTNGKWIFYIGRRLESPDGKFLGIVTIGISSDFFGNFYKNVSLGEHSAVSLYLRDYTLVARWPPLEHLIGKKFVTGPTFEVGEQKWTDNVILSRAPRAADDFKKVYRMSAIRLVRGYPLIANVTITEALFLGSWRRTVQLMGGIALISLLALSIAFMLIASILKRREQDAKEAFLLKAEADSANESKSLFLATMSHEIRTPMHGIIGMSELMLDTKLDATQLAYANNVRSGARGLMRILNEILDFSKIEAGQMELETIAFDPAQVIFDVIALHKVNAEKKHLVIETSLSLSSSKWVDGDPVRIRQVLGNLLVNAIKFTPSGTITIYCSAHPDILAPEVVHLRYSVLDSGIGMSEAAQARLFEPFRQEDNTTSRKYGGTGLGLAICKRLVELMHGQINCASSLGLGSSFTFRILCRASTIAFPHFPVIDSEPGKPVALPLRQEPLNAMRILVIEDTEISRQLVRVLLTKRGCIVEEVENGQLALDALLLKEFDLVLMDCMMPVMDGYEATRQLRQREAVSGAMRVPVIGLTASAIKGDRERCLAAGMDDYLTKPCTASEFMATVSRWIPLGPPIVNVAETAKAVSADNPVA</sequence>
<evidence type="ECO:0000256" key="1">
    <source>
        <dbReference type="ARBA" id="ARBA00000085"/>
    </source>
</evidence>
<evidence type="ECO:0000256" key="13">
    <source>
        <dbReference type="ARBA" id="ARBA00023012"/>
    </source>
</evidence>
<feature type="transmembrane region" description="Helical" evidence="21">
    <location>
        <begin position="288"/>
        <end position="309"/>
    </location>
</feature>
<protein>
    <recommendedName>
        <fullName evidence="18">Sensory/regulatory protein RpfC</fullName>
        <ecNumber evidence="3">2.7.13.3</ecNumber>
    </recommendedName>
    <alternativeName>
        <fullName evidence="19">Virulence sensor protein BvgS</fullName>
    </alternativeName>
</protein>
<dbReference type="CDD" id="cd12914">
    <property type="entry name" value="PDC1_DGC_like"/>
    <property type="match status" value="1"/>
</dbReference>
<dbReference type="SMART" id="SM00448">
    <property type="entry name" value="REC"/>
    <property type="match status" value="1"/>
</dbReference>
<dbReference type="Gene3D" id="3.30.565.10">
    <property type="entry name" value="Histidine kinase-like ATPase, C-terminal domain"/>
    <property type="match status" value="1"/>
</dbReference>
<dbReference type="FunFam" id="3.30.565.10:FF:000010">
    <property type="entry name" value="Sensor histidine kinase RcsC"/>
    <property type="match status" value="1"/>
</dbReference>
<feature type="domain" description="Response regulatory" evidence="23">
    <location>
        <begin position="623"/>
        <end position="742"/>
    </location>
</feature>
<evidence type="ECO:0000256" key="21">
    <source>
        <dbReference type="SAM" id="Phobius"/>
    </source>
</evidence>
<dbReference type="InterPro" id="IPR005467">
    <property type="entry name" value="His_kinase_dom"/>
</dbReference>
<evidence type="ECO:0000256" key="10">
    <source>
        <dbReference type="ARBA" id="ARBA00022777"/>
    </source>
</evidence>
<dbReference type="InterPro" id="IPR036890">
    <property type="entry name" value="HATPase_C_sf"/>
</dbReference>
<dbReference type="EC" id="2.7.13.3" evidence="3"/>
<comment type="caution">
    <text evidence="24">The sequence shown here is derived from an EMBL/GenBank/DDBJ whole genome shotgun (WGS) entry which is preliminary data.</text>
</comment>
<dbReference type="EMBL" id="JACHHQ010000001">
    <property type="protein sequence ID" value="MBB5198395.1"/>
    <property type="molecule type" value="Genomic_DNA"/>
</dbReference>
<keyword evidence="13" id="KW-0902">Two-component regulatory system</keyword>
<name>A0A840RL74_9BURK</name>
<dbReference type="InterPro" id="IPR003661">
    <property type="entry name" value="HisK_dim/P_dom"/>
</dbReference>
<evidence type="ECO:0000256" key="16">
    <source>
        <dbReference type="ARBA" id="ARBA00058004"/>
    </source>
</evidence>
<evidence type="ECO:0000256" key="15">
    <source>
        <dbReference type="ARBA" id="ARBA00023136"/>
    </source>
</evidence>
<dbReference type="SUPFAM" id="SSF52172">
    <property type="entry name" value="CheY-like"/>
    <property type="match status" value="1"/>
</dbReference>
<dbReference type="PROSITE" id="PS50110">
    <property type="entry name" value="RESPONSE_REGULATORY"/>
    <property type="match status" value="1"/>
</dbReference>
<keyword evidence="5 20" id="KW-0597">Phosphoprotein</keyword>
<dbReference type="SMART" id="SM00388">
    <property type="entry name" value="HisKA"/>
    <property type="match status" value="1"/>
</dbReference>
<evidence type="ECO:0000256" key="11">
    <source>
        <dbReference type="ARBA" id="ARBA00022840"/>
    </source>
</evidence>
<evidence type="ECO:0000256" key="19">
    <source>
        <dbReference type="ARBA" id="ARBA00070152"/>
    </source>
</evidence>
<evidence type="ECO:0000256" key="20">
    <source>
        <dbReference type="PROSITE-ProRule" id="PRU00169"/>
    </source>
</evidence>
<dbReference type="PANTHER" id="PTHR45339:SF1">
    <property type="entry name" value="HYBRID SIGNAL TRANSDUCTION HISTIDINE KINASE J"/>
    <property type="match status" value="1"/>
</dbReference>
<dbReference type="InterPro" id="IPR001789">
    <property type="entry name" value="Sig_transdc_resp-reg_receiver"/>
</dbReference>
<evidence type="ECO:0000256" key="8">
    <source>
        <dbReference type="ARBA" id="ARBA00022729"/>
    </source>
</evidence>
<dbReference type="SMART" id="SM00387">
    <property type="entry name" value="HATPase_c"/>
    <property type="match status" value="1"/>
</dbReference>
<evidence type="ECO:0000256" key="17">
    <source>
        <dbReference type="ARBA" id="ARBA00064003"/>
    </source>
</evidence>
<evidence type="ECO:0000256" key="9">
    <source>
        <dbReference type="ARBA" id="ARBA00022741"/>
    </source>
</evidence>
<dbReference type="Pfam" id="PF02743">
    <property type="entry name" value="dCache_1"/>
    <property type="match status" value="1"/>
</dbReference>
<gene>
    <name evidence="24" type="ORF">HNR39_000205</name>
</gene>
<keyword evidence="15 21" id="KW-0472">Membrane</keyword>
<keyword evidence="25" id="KW-1185">Reference proteome</keyword>
<dbReference type="SUPFAM" id="SSF55874">
    <property type="entry name" value="ATPase domain of HSP90 chaperone/DNA topoisomerase II/histidine kinase"/>
    <property type="match status" value="1"/>
</dbReference>
<evidence type="ECO:0000256" key="18">
    <source>
        <dbReference type="ARBA" id="ARBA00068150"/>
    </source>
</evidence>
<keyword evidence="6" id="KW-0808">Transferase</keyword>
<dbReference type="GO" id="GO:0005524">
    <property type="term" value="F:ATP binding"/>
    <property type="evidence" value="ECO:0007669"/>
    <property type="project" value="UniProtKB-KW"/>
</dbReference>
<dbReference type="PRINTS" id="PR00344">
    <property type="entry name" value="BCTRLSENSOR"/>
</dbReference>
<dbReference type="CDD" id="cd12915">
    <property type="entry name" value="PDC2_DGC_like"/>
    <property type="match status" value="1"/>
</dbReference>
<dbReference type="Proteomes" id="UP000571084">
    <property type="component" value="Unassembled WGS sequence"/>
</dbReference>
<dbReference type="CDD" id="cd00082">
    <property type="entry name" value="HisKA"/>
    <property type="match status" value="1"/>
</dbReference>
<feature type="domain" description="Histidine kinase" evidence="22">
    <location>
        <begin position="368"/>
        <end position="591"/>
    </location>
</feature>
<dbReference type="PROSITE" id="PS50109">
    <property type="entry name" value="HIS_KIN"/>
    <property type="match status" value="1"/>
</dbReference>
<dbReference type="Pfam" id="PF02518">
    <property type="entry name" value="HATPase_c"/>
    <property type="match status" value="1"/>
</dbReference>
<dbReference type="AlphaFoldDB" id="A0A840RL74"/>
<evidence type="ECO:0000256" key="4">
    <source>
        <dbReference type="ARBA" id="ARBA00022475"/>
    </source>
</evidence>
<dbReference type="InterPro" id="IPR011006">
    <property type="entry name" value="CheY-like_superfamily"/>
</dbReference>
<feature type="transmembrane region" description="Helical" evidence="21">
    <location>
        <begin position="315"/>
        <end position="338"/>
    </location>
</feature>
<dbReference type="InterPro" id="IPR036097">
    <property type="entry name" value="HisK_dim/P_sf"/>
</dbReference>
<feature type="transmembrane region" description="Helical" evidence="21">
    <location>
        <begin position="26"/>
        <end position="44"/>
    </location>
</feature>
<dbReference type="RefSeq" id="WP_168052354.1">
    <property type="nucleotide sequence ID" value="NZ_JAAOZT010000002.1"/>
</dbReference>
<evidence type="ECO:0000256" key="14">
    <source>
        <dbReference type="ARBA" id="ARBA00023026"/>
    </source>
</evidence>
<dbReference type="Gene3D" id="1.10.287.130">
    <property type="match status" value="1"/>
</dbReference>
<keyword evidence="7 21" id="KW-0812">Transmembrane</keyword>
<reference evidence="24 25" key="1">
    <citation type="submission" date="2020-08" db="EMBL/GenBank/DDBJ databases">
        <title>Genomic Encyclopedia of Type Strains, Phase IV (KMG-IV): sequencing the most valuable type-strain genomes for metagenomic binning, comparative biology and taxonomic classification.</title>
        <authorList>
            <person name="Goeker M."/>
        </authorList>
    </citation>
    <scope>NUCLEOTIDE SEQUENCE [LARGE SCALE GENOMIC DNA]</scope>
    <source>
        <strain evidence="24 25">DSM 23240</strain>
    </source>
</reference>
<dbReference type="Pfam" id="PF00072">
    <property type="entry name" value="Response_reg"/>
    <property type="match status" value="1"/>
</dbReference>
<keyword evidence="12 21" id="KW-1133">Transmembrane helix</keyword>
<keyword evidence="4" id="KW-1003">Cell membrane</keyword>
<keyword evidence="8" id="KW-0732">Signal</keyword>
<proteinExistence type="predicted"/>
<evidence type="ECO:0000259" key="23">
    <source>
        <dbReference type="PROSITE" id="PS50110"/>
    </source>
</evidence>
<organism evidence="24 25">
    <name type="scientific">Glaciimonas immobilis</name>
    <dbReference type="NCBI Taxonomy" id="728004"/>
    <lineage>
        <taxon>Bacteria</taxon>
        <taxon>Pseudomonadati</taxon>
        <taxon>Pseudomonadota</taxon>
        <taxon>Betaproteobacteria</taxon>
        <taxon>Burkholderiales</taxon>
        <taxon>Oxalobacteraceae</taxon>
        <taxon>Glaciimonas</taxon>
    </lineage>
</organism>
<evidence type="ECO:0000256" key="6">
    <source>
        <dbReference type="ARBA" id="ARBA00022679"/>
    </source>
</evidence>
<keyword evidence="10" id="KW-0418">Kinase</keyword>
<comment type="catalytic activity">
    <reaction evidence="1">
        <text>ATP + protein L-histidine = ADP + protein N-phospho-L-histidine.</text>
        <dbReference type="EC" id="2.7.13.3"/>
    </reaction>
</comment>
<comment type="function">
    <text evidence="16">Member of the two-component regulatory system BvgS/BvgA. Phosphorylates BvgA via a four-step phosphorelay in response to environmental signals.</text>
</comment>